<reference evidence="1 2" key="1">
    <citation type="submission" date="2024-01" db="EMBL/GenBank/DDBJ databases">
        <title>Genome assemblies of Stephania.</title>
        <authorList>
            <person name="Yang L."/>
        </authorList>
    </citation>
    <scope>NUCLEOTIDE SEQUENCE [LARGE SCALE GENOMIC DNA]</scope>
    <source>
        <strain evidence="1">JXDWG</strain>
        <tissue evidence="1">Leaf</tissue>
    </source>
</reference>
<evidence type="ECO:0000313" key="2">
    <source>
        <dbReference type="Proteomes" id="UP001419268"/>
    </source>
</evidence>
<sequence length="199" mass="21661">MRRFVKRDGCLASLAQPAILTTLSSSNLSLTRHSHHSLPHLSLSLATFNSLSRPILLNAESLSPEICLPNPKITSVCTELGPLPSSLSGRRVWEEVPIAVLAVGPRRCRRDSLRVGNQGRLPCLCRRWSCAPRRHSPLFVVAAVERSSIVAASPFATALAVCGPRAVRHSSSRLAWASAPQLVSATPPPFKDIFQKYLD</sequence>
<dbReference type="AlphaFoldDB" id="A0AAP0ELA1"/>
<evidence type="ECO:0000313" key="1">
    <source>
        <dbReference type="EMBL" id="KAK9094250.1"/>
    </source>
</evidence>
<accession>A0AAP0ELA1</accession>
<organism evidence="1 2">
    <name type="scientific">Stephania cephalantha</name>
    <dbReference type="NCBI Taxonomy" id="152367"/>
    <lineage>
        <taxon>Eukaryota</taxon>
        <taxon>Viridiplantae</taxon>
        <taxon>Streptophyta</taxon>
        <taxon>Embryophyta</taxon>
        <taxon>Tracheophyta</taxon>
        <taxon>Spermatophyta</taxon>
        <taxon>Magnoliopsida</taxon>
        <taxon>Ranunculales</taxon>
        <taxon>Menispermaceae</taxon>
        <taxon>Menispermoideae</taxon>
        <taxon>Cissampelideae</taxon>
        <taxon>Stephania</taxon>
    </lineage>
</organism>
<gene>
    <name evidence="1" type="ORF">Scep_025719</name>
</gene>
<proteinExistence type="predicted"/>
<keyword evidence="2" id="KW-1185">Reference proteome</keyword>
<comment type="caution">
    <text evidence="1">The sequence shown here is derived from an EMBL/GenBank/DDBJ whole genome shotgun (WGS) entry which is preliminary data.</text>
</comment>
<dbReference type="EMBL" id="JBBNAG010000011">
    <property type="protein sequence ID" value="KAK9094250.1"/>
    <property type="molecule type" value="Genomic_DNA"/>
</dbReference>
<protein>
    <submittedName>
        <fullName evidence="1">Uncharacterized protein</fullName>
    </submittedName>
</protein>
<dbReference type="Proteomes" id="UP001419268">
    <property type="component" value="Unassembled WGS sequence"/>
</dbReference>
<name>A0AAP0ELA1_9MAGN</name>